<keyword evidence="5" id="KW-1185">Reference proteome</keyword>
<keyword evidence="1" id="KW-0378">Hydrolase</keyword>
<sequence>METDEMDVEARRVRAAEDVVELASARGTAQLDRLIRLARRLFDVSVATVTMLDRDTQWFLARAGFDADAAPRTHSPCNATIAEADTYVLEDLSTDARFAGHPMVAGDPHLRFYAGHPITTSGADRPVGTLCLLDEQARPFSDADRALLAELAGWARDELTRSEELDRAAEVQRSLLPTSPPQVPGYEFAARCRPARAVGGDFYDWYPTPGGIGFALGDVMGKGIGAAILMATVRAALRTAASSPDPAATVATAATALEADLGPTNTLVTLLHARLDPDRARLRHVDAGHGLVLVLHADGTWTPSRGGGMPLGVLPQQTWDTVEVELAPGDLFVVVSDGVLDLLGDPLTGLEQVADLLRGARSAQEVVRRVEALAAADDLGDDVTVQVVRRQEAG</sequence>
<dbReference type="InterPro" id="IPR001932">
    <property type="entry name" value="PPM-type_phosphatase-like_dom"/>
</dbReference>
<accession>A0ABP9EWR9</accession>
<dbReference type="PANTHER" id="PTHR43156">
    <property type="entry name" value="STAGE II SPORULATION PROTEIN E-RELATED"/>
    <property type="match status" value="1"/>
</dbReference>
<dbReference type="SMART" id="SM00331">
    <property type="entry name" value="PP2C_SIG"/>
    <property type="match status" value="1"/>
</dbReference>
<dbReference type="SUPFAM" id="SSF55781">
    <property type="entry name" value="GAF domain-like"/>
    <property type="match status" value="1"/>
</dbReference>
<evidence type="ECO:0000313" key="4">
    <source>
        <dbReference type="EMBL" id="GAA4888459.1"/>
    </source>
</evidence>
<dbReference type="Gene3D" id="3.30.450.40">
    <property type="match status" value="1"/>
</dbReference>
<comment type="caution">
    <text evidence="4">The sequence shown here is derived from an EMBL/GenBank/DDBJ whole genome shotgun (WGS) entry which is preliminary data.</text>
</comment>
<evidence type="ECO:0000259" key="3">
    <source>
        <dbReference type="SMART" id="SM00331"/>
    </source>
</evidence>
<dbReference type="InterPro" id="IPR029016">
    <property type="entry name" value="GAF-like_dom_sf"/>
</dbReference>
<dbReference type="Proteomes" id="UP001500457">
    <property type="component" value="Unassembled WGS sequence"/>
</dbReference>
<dbReference type="Pfam" id="PF07228">
    <property type="entry name" value="SpoIIE"/>
    <property type="match status" value="1"/>
</dbReference>
<dbReference type="Gene3D" id="3.60.40.10">
    <property type="entry name" value="PPM-type phosphatase domain"/>
    <property type="match status" value="1"/>
</dbReference>
<dbReference type="EMBL" id="BAABHQ010000016">
    <property type="protein sequence ID" value="GAA4888459.1"/>
    <property type="molecule type" value="Genomic_DNA"/>
</dbReference>
<organism evidence="4 5">
    <name type="scientific">Actinomycetospora straminea</name>
    <dbReference type="NCBI Taxonomy" id="663607"/>
    <lineage>
        <taxon>Bacteria</taxon>
        <taxon>Bacillati</taxon>
        <taxon>Actinomycetota</taxon>
        <taxon>Actinomycetes</taxon>
        <taxon>Pseudonocardiales</taxon>
        <taxon>Pseudonocardiaceae</taxon>
        <taxon>Actinomycetospora</taxon>
    </lineage>
</organism>
<dbReference type="SUPFAM" id="SSF81606">
    <property type="entry name" value="PP2C-like"/>
    <property type="match status" value="1"/>
</dbReference>
<dbReference type="PANTHER" id="PTHR43156:SF2">
    <property type="entry name" value="STAGE II SPORULATION PROTEIN E"/>
    <property type="match status" value="1"/>
</dbReference>
<feature type="domain" description="GAF" evidence="2">
    <location>
        <begin position="26"/>
        <end position="169"/>
    </location>
</feature>
<reference evidence="5" key="1">
    <citation type="journal article" date="2019" name="Int. J. Syst. Evol. Microbiol.">
        <title>The Global Catalogue of Microorganisms (GCM) 10K type strain sequencing project: providing services to taxonomists for standard genome sequencing and annotation.</title>
        <authorList>
            <consortium name="The Broad Institute Genomics Platform"/>
            <consortium name="The Broad Institute Genome Sequencing Center for Infectious Disease"/>
            <person name="Wu L."/>
            <person name="Ma J."/>
        </authorList>
    </citation>
    <scope>NUCLEOTIDE SEQUENCE [LARGE SCALE GENOMIC DNA]</scope>
    <source>
        <strain evidence="5">JCM 17983</strain>
    </source>
</reference>
<protein>
    <recommendedName>
        <fullName evidence="6">Serine phosphatase</fullName>
    </recommendedName>
</protein>
<name>A0ABP9EWR9_9PSEU</name>
<evidence type="ECO:0000259" key="2">
    <source>
        <dbReference type="SMART" id="SM00065"/>
    </source>
</evidence>
<dbReference type="InterPro" id="IPR036457">
    <property type="entry name" value="PPM-type-like_dom_sf"/>
</dbReference>
<dbReference type="Pfam" id="PF01590">
    <property type="entry name" value="GAF"/>
    <property type="match status" value="1"/>
</dbReference>
<dbReference type="SMART" id="SM00065">
    <property type="entry name" value="GAF"/>
    <property type="match status" value="1"/>
</dbReference>
<proteinExistence type="predicted"/>
<dbReference type="InterPro" id="IPR052016">
    <property type="entry name" value="Bact_Sigma-Reg"/>
</dbReference>
<evidence type="ECO:0000256" key="1">
    <source>
        <dbReference type="ARBA" id="ARBA00022801"/>
    </source>
</evidence>
<evidence type="ECO:0000313" key="5">
    <source>
        <dbReference type="Proteomes" id="UP001500457"/>
    </source>
</evidence>
<dbReference type="InterPro" id="IPR003018">
    <property type="entry name" value="GAF"/>
</dbReference>
<feature type="domain" description="PPM-type phosphatase" evidence="3">
    <location>
        <begin position="183"/>
        <end position="390"/>
    </location>
</feature>
<evidence type="ECO:0008006" key="6">
    <source>
        <dbReference type="Google" id="ProtNLM"/>
    </source>
</evidence>
<gene>
    <name evidence="4" type="ORF">GCM10023203_46900</name>
</gene>